<protein>
    <submittedName>
        <fullName evidence="2">Uncharacterized protein</fullName>
    </submittedName>
</protein>
<feature type="region of interest" description="Disordered" evidence="1">
    <location>
        <begin position="368"/>
        <end position="390"/>
    </location>
</feature>
<organism evidence="2 3">
    <name type="scientific">Fistulifera solaris</name>
    <name type="common">Oleaginous diatom</name>
    <dbReference type="NCBI Taxonomy" id="1519565"/>
    <lineage>
        <taxon>Eukaryota</taxon>
        <taxon>Sar</taxon>
        <taxon>Stramenopiles</taxon>
        <taxon>Ochrophyta</taxon>
        <taxon>Bacillariophyta</taxon>
        <taxon>Bacillariophyceae</taxon>
        <taxon>Bacillariophycidae</taxon>
        <taxon>Naviculales</taxon>
        <taxon>Naviculaceae</taxon>
        <taxon>Fistulifera</taxon>
    </lineage>
</organism>
<keyword evidence="3" id="KW-1185">Reference proteome</keyword>
<proteinExistence type="predicted"/>
<name>A0A1Z5KN09_FISSO</name>
<gene>
    <name evidence="2" type="ORF">FisN_23Hh063</name>
</gene>
<evidence type="ECO:0000256" key="1">
    <source>
        <dbReference type="SAM" id="MobiDB-lite"/>
    </source>
</evidence>
<accession>A0A1Z5KN09</accession>
<dbReference type="AlphaFoldDB" id="A0A1Z5KN09"/>
<evidence type="ECO:0000313" key="2">
    <source>
        <dbReference type="EMBL" id="GAX27472.1"/>
    </source>
</evidence>
<dbReference type="Proteomes" id="UP000198406">
    <property type="component" value="Unassembled WGS sequence"/>
</dbReference>
<dbReference type="EMBL" id="BDSP01000257">
    <property type="protein sequence ID" value="GAX27472.1"/>
    <property type="molecule type" value="Genomic_DNA"/>
</dbReference>
<feature type="region of interest" description="Disordered" evidence="1">
    <location>
        <begin position="452"/>
        <end position="471"/>
    </location>
</feature>
<sequence>MESDDMAWSGMSTNHHRILPEALDFHDSANKQGKMAKIWSLACLLNCPRQKRVPATPSSPNFYQQDRSLPVYDDSAILSFDEEPSRIESFAHFDFEALELQPQIAMFDSNISLFESDVFETSMYSEDLFPESNEHLPNSSNSSQCSVSEIVKEQHEFAQMLEFWRKQAQETVATDGRDERKSEEVMEDKEHLWNQNAGGEIFIGNTHHQRVVVKEFTSSTLPADNTTCCEHVRRHSSLDHTQPPSSMNGDHMNVSTKRSACKEMAEEQLAHDATSGRTAILSECDNDTLEDSVGNEIACEQHVLTSNAMSADKTHQAAENTVACNNPEDDNGQSKENSTELDRNGICKLSRSHIENLIMFWNKSEPKRLGKARGSVSNDGAKDDKKPFSSTNKLQAELLFSLTAGRMRSGHRPGHTSASALHEEDWISRLTVSRTRQSGHMPEAGCLETASTARQVPALTPSSERDTQQKEQLQKELHEEEAIMFWSPRLFDLTNASESSSVSTVQREAYSLSSGKSDSTVSWFGMVGMDAITDDSSIRRRLKNYKAEKDPEDADFEESRQRISPPLMLEEIDNLVTQLSKDYVEAISGLEVTR</sequence>
<evidence type="ECO:0000313" key="3">
    <source>
        <dbReference type="Proteomes" id="UP000198406"/>
    </source>
</evidence>
<dbReference type="InParanoid" id="A0A1Z5KN09"/>
<comment type="caution">
    <text evidence="2">The sequence shown here is derived from an EMBL/GenBank/DDBJ whole genome shotgun (WGS) entry which is preliminary data.</text>
</comment>
<reference evidence="2 3" key="1">
    <citation type="journal article" date="2015" name="Plant Cell">
        <title>Oil accumulation by the oleaginous diatom Fistulifera solaris as revealed by the genome and transcriptome.</title>
        <authorList>
            <person name="Tanaka T."/>
            <person name="Maeda Y."/>
            <person name="Veluchamy A."/>
            <person name="Tanaka M."/>
            <person name="Abida H."/>
            <person name="Marechal E."/>
            <person name="Bowler C."/>
            <person name="Muto M."/>
            <person name="Sunaga Y."/>
            <person name="Tanaka M."/>
            <person name="Yoshino T."/>
            <person name="Taniguchi T."/>
            <person name="Fukuda Y."/>
            <person name="Nemoto M."/>
            <person name="Matsumoto M."/>
            <person name="Wong P.S."/>
            <person name="Aburatani S."/>
            <person name="Fujibuchi W."/>
        </authorList>
    </citation>
    <scope>NUCLEOTIDE SEQUENCE [LARGE SCALE GENOMIC DNA]</scope>
    <source>
        <strain evidence="2 3">JPCC DA0580</strain>
    </source>
</reference>